<feature type="domain" description="PAC" evidence="3">
    <location>
        <begin position="1"/>
        <end position="22"/>
    </location>
</feature>
<dbReference type="PROSITE" id="PS50112">
    <property type="entry name" value="PAS"/>
    <property type="match status" value="2"/>
</dbReference>
<dbReference type="InterPro" id="IPR013656">
    <property type="entry name" value="PAS_4"/>
</dbReference>
<comment type="caution">
    <text evidence="4">The sequence shown here is derived from an EMBL/GenBank/DDBJ whole genome shotgun (WGS) entry which is preliminary data.</text>
</comment>
<dbReference type="EMBL" id="BARS01025533">
    <property type="protein sequence ID" value="GAG05214.1"/>
    <property type="molecule type" value="Genomic_DNA"/>
</dbReference>
<dbReference type="PROSITE" id="PS50113">
    <property type="entry name" value="PAC"/>
    <property type="match status" value="2"/>
</dbReference>
<dbReference type="PANTHER" id="PTHR44757:SF2">
    <property type="entry name" value="BIOFILM ARCHITECTURE MAINTENANCE PROTEIN MBAA"/>
    <property type="match status" value="1"/>
</dbReference>
<dbReference type="InterPro" id="IPR000014">
    <property type="entry name" value="PAS"/>
</dbReference>
<feature type="domain" description="PAS" evidence="2">
    <location>
        <begin position="23"/>
        <end position="93"/>
    </location>
</feature>
<feature type="domain" description="PAS" evidence="2">
    <location>
        <begin position="175"/>
        <end position="267"/>
    </location>
</feature>
<feature type="non-terminal residue" evidence="4">
    <location>
        <position position="1"/>
    </location>
</feature>
<dbReference type="GO" id="GO:0006355">
    <property type="term" value="P:regulation of DNA-templated transcription"/>
    <property type="evidence" value="ECO:0007669"/>
    <property type="project" value="InterPro"/>
</dbReference>
<sequence>VATRGIFRDITKRKKTEEELKQKTEQQQVLLSSIPTFVYYKNTESKLITANKAFAEMVNVPIDQLVDKTAYDLFPKEQAEHFHIDDKSVMESGKSAMNIEEKFTDAKGKTRWASTSKIPYFDDKGQVIGMVGITSDITEHKMAKDALQKAHDELEKRVEERTAELAKSHGELLRTKNYLQNIIDSASEIVVSFDKDNKVSTWNKQAEYITGFKQKNIVGRHISKLKVFDNPKELLDDVQYIYDGKKPESDTLVLKAKSDVKKIIKTS</sequence>
<dbReference type="InterPro" id="IPR035965">
    <property type="entry name" value="PAS-like_dom_sf"/>
</dbReference>
<keyword evidence="1" id="KW-0175">Coiled coil</keyword>
<evidence type="ECO:0000259" key="3">
    <source>
        <dbReference type="PROSITE" id="PS50113"/>
    </source>
</evidence>
<dbReference type="Pfam" id="PF08448">
    <property type="entry name" value="PAS_4"/>
    <property type="match status" value="1"/>
</dbReference>
<gene>
    <name evidence="4" type="ORF">S01H1_40331</name>
</gene>
<dbReference type="NCBIfam" id="TIGR00229">
    <property type="entry name" value="sensory_box"/>
    <property type="match status" value="2"/>
</dbReference>
<evidence type="ECO:0000256" key="1">
    <source>
        <dbReference type="SAM" id="Coils"/>
    </source>
</evidence>
<dbReference type="AlphaFoldDB" id="X0UHH6"/>
<protein>
    <recommendedName>
        <fullName evidence="5">PAS domain S-box protein</fullName>
    </recommendedName>
</protein>
<accession>X0UHH6</accession>
<dbReference type="InterPro" id="IPR052155">
    <property type="entry name" value="Biofilm_reg_signaling"/>
</dbReference>
<dbReference type="InterPro" id="IPR000700">
    <property type="entry name" value="PAS-assoc_C"/>
</dbReference>
<name>X0UHH6_9ZZZZ</name>
<evidence type="ECO:0000259" key="2">
    <source>
        <dbReference type="PROSITE" id="PS50112"/>
    </source>
</evidence>
<evidence type="ECO:0008006" key="5">
    <source>
        <dbReference type="Google" id="ProtNLM"/>
    </source>
</evidence>
<dbReference type="CDD" id="cd00130">
    <property type="entry name" value="PAS"/>
    <property type="match status" value="2"/>
</dbReference>
<dbReference type="SUPFAM" id="SSF55785">
    <property type="entry name" value="PYP-like sensor domain (PAS domain)"/>
    <property type="match status" value="2"/>
</dbReference>
<evidence type="ECO:0000313" key="4">
    <source>
        <dbReference type="EMBL" id="GAG05214.1"/>
    </source>
</evidence>
<proteinExistence type="predicted"/>
<reference evidence="4" key="1">
    <citation type="journal article" date="2014" name="Front. Microbiol.">
        <title>High frequency of phylogenetically diverse reductive dehalogenase-homologous genes in deep subseafloor sedimentary metagenomes.</title>
        <authorList>
            <person name="Kawai M."/>
            <person name="Futagami T."/>
            <person name="Toyoda A."/>
            <person name="Takaki Y."/>
            <person name="Nishi S."/>
            <person name="Hori S."/>
            <person name="Arai W."/>
            <person name="Tsubouchi T."/>
            <person name="Morono Y."/>
            <person name="Uchiyama I."/>
            <person name="Ito T."/>
            <person name="Fujiyama A."/>
            <person name="Inagaki F."/>
            <person name="Takami H."/>
        </authorList>
    </citation>
    <scope>NUCLEOTIDE SEQUENCE</scope>
    <source>
        <strain evidence="4">Expedition CK06-06</strain>
    </source>
</reference>
<dbReference type="Pfam" id="PF00989">
    <property type="entry name" value="PAS"/>
    <property type="match status" value="1"/>
</dbReference>
<dbReference type="InterPro" id="IPR013767">
    <property type="entry name" value="PAS_fold"/>
</dbReference>
<dbReference type="Gene3D" id="3.30.450.20">
    <property type="entry name" value="PAS domain"/>
    <property type="match status" value="2"/>
</dbReference>
<feature type="non-terminal residue" evidence="4">
    <location>
        <position position="267"/>
    </location>
</feature>
<feature type="coiled-coil region" evidence="1">
    <location>
        <begin position="137"/>
        <end position="164"/>
    </location>
</feature>
<feature type="domain" description="PAC" evidence="3">
    <location>
        <begin position="97"/>
        <end position="149"/>
    </location>
</feature>
<organism evidence="4">
    <name type="scientific">marine sediment metagenome</name>
    <dbReference type="NCBI Taxonomy" id="412755"/>
    <lineage>
        <taxon>unclassified sequences</taxon>
        <taxon>metagenomes</taxon>
        <taxon>ecological metagenomes</taxon>
    </lineage>
</organism>
<dbReference type="SMART" id="SM00091">
    <property type="entry name" value="PAS"/>
    <property type="match status" value="2"/>
</dbReference>
<dbReference type="PANTHER" id="PTHR44757">
    <property type="entry name" value="DIGUANYLATE CYCLASE DGCP"/>
    <property type="match status" value="1"/>
</dbReference>